<dbReference type="SUPFAM" id="SSF53649">
    <property type="entry name" value="Alkaline phosphatase-like"/>
    <property type="match status" value="1"/>
</dbReference>
<proteinExistence type="predicted"/>
<dbReference type="EMBL" id="VBPA01000291">
    <property type="protein sequence ID" value="TMQ69498.1"/>
    <property type="molecule type" value="Genomic_DNA"/>
</dbReference>
<dbReference type="AlphaFoldDB" id="A0A538U0W4"/>
<sequence length="190" mass="21600">MRVMTSSRASMMRACRCSQFRTNTWGETRHPIRLSFPQGPSRPVFVFIFDEWSFVRTAAPDGQFPKNLPHLRELAEHSVFFRHALSPGPDTYRSLPLLIYGDHPLETLPGVFTKVGKRGKEYVTSTKPAPGVESVFQVARAAGYNTALIGFYLPYEIMFADSVDYVRGFSFYPVSRTLWKRVLLDGLEAL</sequence>
<evidence type="ECO:0000313" key="3">
    <source>
        <dbReference type="Proteomes" id="UP000319836"/>
    </source>
</evidence>
<feature type="non-terminal residue" evidence="2">
    <location>
        <position position="190"/>
    </location>
</feature>
<gene>
    <name evidence="2" type="ORF">E6K80_11490</name>
</gene>
<dbReference type="Pfam" id="PF00884">
    <property type="entry name" value="Sulfatase"/>
    <property type="match status" value="1"/>
</dbReference>
<organism evidence="2 3">
    <name type="scientific">Eiseniibacteriota bacterium</name>
    <dbReference type="NCBI Taxonomy" id="2212470"/>
    <lineage>
        <taxon>Bacteria</taxon>
        <taxon>Candidatus Eiseniibacteriota</taxon>
    </lineage>
</organism>
<feature type="domain" description="Sulfatase N-terminal" evidence="1">
    <location>
        <begin position="65"/>
        <end position="152"/>
    </location>
</feature>
<evidence type="ECO:0000313" key="2">
    <source>
        <dbReference type="EMBL" id="TMQ69498.1"/>
    </source>
</evidence>
<dbReference type="Gene3D" id="3.40.720.10">
    <property type="entry name" value="Alkaline Phosphatase, subunit A"/>
    <property type="match status" value="1"/>
</dbReference>
<accession>A0A538U0W4</accession>
<name>A0A538U0W4_UNCEI</name>
<reference evidence="2 3" key="1">
    <citation type="journal article" date="2019" name="Nat. Microbiol.">
        <title>Mediterranean grassland soil C-N compound turnover is dependent on rainfall and depth, and is mediated by genomically divergent microorganisms.</title>
        <authorList>
            <person name="Diamond S."/>
            <person name="Andeer P.F."/>
            <person name="Li Z."/>
            <person name="Crits-Christoph A."/>
            <person name="Burstein D."/>
            <person name="Anantharaman K."/>
            <person name="Lane K.R."/>
            <person name="Thomas B.C."/>
            <person name="Pan C."/>
            <person name="Northen T.R."/>
            <person name="Banfield J.F."/>
        </authorList>
    </citation>
    <scope>NUCLEOTIDE SEQUENCE [LARGE SCALE GENOMIC DNA]</scope>
    <source>
        <strain evidence="2">WS_10</strain>
    </source>
</reference>
<dbReference type="InterPro" id="IPR017850">
    <property type="entry name" value="Alkaline_phosphatase_core_sf"/>
</dbReference>
<comment type="caution">
    <text evidence="2">The sequence shown here is derived from an EMBL/GenBank/DDBJ whole genome shotgun (WGS) entry which is preliminary data.</text>
</comment>
<evidence type="ECO:0000259" key="1">
    <source>
        <dbReference type="Pfam" id="PF00884"/>
    </source>
</evidence>
<dbReference type="InterPro" id="IPR000917">
    <property type="entry name" value="Sulfatase_N"/>
</dbReference>
<dbReference type="Proteomes" id="UP000319836">
    <property type="component" value="Unassembled WGS sequence"/>
</dbReference>
<protein>
    <submittedName>
        <fullName evidence="2">LTA synthase family protein</fullName>
    </submittedName>
</protein>